<name>A0ABV5SI01_9ACTN</name>
<dbReference type="Proteomes" id="UP001589532">
    <property type="component" value="Unassembled WGS sequence"/>
</dbReference>
<protein>
    <submittedName>
        <fullName evidence="1">Uncharacterized protein</fullName>
    </submittedName>
</protein>
<evidence type="ECO:0000313" key="2">
    <source>
        <dbReference type="Proteomes" id="UP001589532"/>
    </source>
</evidence>
<dbReference type="RefSeq" id="WP_344999894.1">
    <property type="nucleotide sequence ID" value="NZ_BAAAXV010000009.1"/>
</dbReference>
<organism evidence="1 2">
    <name type="scientific">Nonomuraea helvata</name>
    <dbReference type="NCBI Taxonomy" id="37484"/>
    <lineage>
        <taxon>Bacteria</taxon>
        <taxon>Bacillati</taxon>
        <taxon>Actinomycetota</taxon>
        <taxon>Actinomycetes</taxon>
        <taxon>Streptosporangiales</taxon>
        <taxon>Streptosporangiaceae</taxon>
        <taxon>Nonomuraea</taxon>
    </lineage>
</organism>
<keyword evidence="2" id="KW-1185">Reference proteome</keyword>
<sequence length="174" mass="19281">MTALILLTCEKHPTVMGCDDDKAFAVETVSAARVLWAARHPNKADTKLARVRLGCEIAGCGNLLSFPADSITEGRIFASRHQRGWYLARRAGGRLIDGCQWHLGSCCVHHADRSWERFRPHPTLDPGAVLPGDPDFPGQARTGQLDLFDLQHRPLRRNQDDLHQSDAAKPAGER</sequence>
<accession>A0ABV5SI01</accession>
<proteinExistence type="predicted"/>
<evidence type="ECO:0000313" key="1">
    <source>
        <dbReference type="EMBL" id="MFB9631318.1"/>
    </source>
</evidence>
<dbReference type="EMBL" id="JBHMBW010000104">
    <property type="protein sequence ID" value="MFB9631318.1"/>
    <property type="molecule type" value="Genomic_DNA"/>
</dbReference>
<gene>
    <name evidence="1" type="ORF">ACFFSA_50375</name>
</gene>
<reference evidence="1 2" key="1">
    <citation type="submission" date="2024-09" db="EMBL/GenBank/DDBJ databases">
        <authorList>
            <person name="Sun Q."/>
            <person name="Mori K."/>
        </authorList>
    </citation>
    <scope>NUCLEOTIDE SEQUENCE [LARGE SCALE GENOMIC DNA]</scope>
    <source>
        <strain evidence="1 2">JCM 3143</strain>
    </source>
</reference>
<comment type="caution">
    <text evidence="1">The sequence shown here is derived from an EMBL/GenBank/DDBJ whole genome shotgun (WGS) entry which is preliminary data.</text>
</comment>